<keyword evidence="8 17" id="KW-0812">Transmembrane</keyword>
<dbReference type="Pfam" id="PF00361">
    <property type="entry name" value="Proton_antipo_M"/>
    <property type="match status" value="1"/>
</dbReference>
<evidence type="ECO:0000256" key="2">
    <source>
        <dbReference type="ARBA" id="ARBA00004225"/>
    </source>
</evidence>
<reference evidence="19" key="1">
    <citation type="journal article" date="2014" name="BMC Genomics">
        <title>Evolution of multipartite mitochondrial genomes in the booklice of the genus Liposcelis (Psocoptera).</title>
        <authorList>
            <person name="Chen S.C."/>
            <person name="Wei D.D."/>
            <person name="Shao R."/>
            <person name="Shi J.X."/>
            <person name="Dou W."/>
            <person name="Wang J.J."/>
        </authorList>
    </citation>
    <scope>NUCLEOTIDE SEQUENCE</scope>
</reference>
<dbReference type="AlphaFoldDB" id="A0A096X709"/>
<dbReference type="GeneID" id="22158035"/>
<evidence type="ECO:0000259" key="18">
    <source>
        <dbReference type="Pfam" id="PF00361"/>
    </source>
</evidence>
<dbReference type="EC" id="7.1.1.2" evidence="4 17"/>
<dbReference type="GO" id="GO:0031966">
    <property type="term" value="C:mitochondrial membrane"/>
    <property type="evidence" value="ECO:0007669"/>
    <property type="project" value="UniProtKB-SubCell"/>
</dbReference>
<feature type="transmembrane region" description="Helical" evidence="17">
    <location>
        <begin position="179"/>
        <end position="201"/>
    </location>
</feature>
<sequence length="401" mass="47886">MLIYLIFPMKNFLKNFFLLNNFYCDYYSFFLMILTLLIFMIFKEMKMKILSKINLWILAMFLFMVFMSLSFIQFYILFELSMIPILLIVFQSGKQKERIKSGFYLFFFTLTSSLPTILILVYFRFIFFLWNFNEENFEVKFKFLLLILLFMSFFVKLPIFFFHSWLLKAHVQAPVYGSMILASVLLKLGGFGLFKFLFYYYNSWLQFMMFYKMLILIGMIVSGAMCLYLTDLKIVIALSSVSHMSFMTLSMINLMFLNMKGSIIMMVSHGFSSALMFYFFDLYYKRIKTRSIFFSKSVFSFYMAFFLAIICMINFSIPPSLNFFSEIILTINVLSWLSWLISAIFIYMFISTLFSLLLLIFLKDKSKKEFFFNSDLCLSELMISLFLISMSFMFSLCMFKI</sequence>
<evidence type="ECO:0000256" key="12">
    <source>
        <dbReference type="ARBA" id="ARBA00023027"/>
    </source>
</evidence>
<feature type="domain" description="NADH:quinone oxidoreductase/Mrp antiporter transmembrane" evidence="18">
    <location>
        <begin position="69"/>
        <end position="350"/>
    </location>
</feature>
<dbReference type="PANTHER" id="PTHR43507">
    <property type="entry name" value="NADH-UBIQUINONE OXIDOREDUCTASE CHAIN 4"/>
    <property type="match status" value="1"/>
</dbReference>
<evidence type="ECO:0000256" key="16">
    <source>
        <dbReference type="ARBA" id="ARBA00049551"/>
    </source>
</evidence>
<keyword evidence="7 17" id="KW-0679">Respiratory chain</keyword>
<accession>A0A096X709</accession>
<comment type="subcellular location">
    <subcellularLocation>
        <location evidence="2 17">Mitochondrion membrane</location>
        <topology evidence="2 17">Multi-pass membrane protein</topology>
    </subcellularLocation>
</comment>
<dbReference type="GO" id="GO:0042773">
    <property type="term" value="P:ATP synthesis coupled electron transport"/>
    <property type="evidence" value="ECO:0007669"/>
    <property type="project" value="InterPro"/>
</dbReference>
<evidence type="ECO:0000256" key="13">
    <source>
        <dbReference type="ARBA" id="ARBA00023075"/>
    </source>
</evidence>
<feature type="transmembrane region" description="Helical" evidence="17">
    <location>
        <begin position="207"/>
        <end position="228"/>
    </location>
</feature>
<evidence type="ECO:0000256" key="9">
    <source>
        <dbReference type="ARBA" id="ARBA00022967"/>
    </source>
</evidence>
<dbReference type="CTD" id="4538"/>
<evidence type="ECO:0000256" key="15">
    <source>
        <dbReference type="ARBA" id="ARBA00023136"/>
    </source>
</evidence>
<feature type="transmembrane region" description="Helical" evidence="17">
    <location>
        <begin position="381"/>
        <end position="399"/>
    </location>
</feature>
<evidence type="ECO:0000256" key="8">
    <source>
        <dbReference type="ARBA" id="ARBA00022692"/>
    </source>
</evidence>
<feature type="transmembrane region" description="Helical" evidence="17">
    <location>
        <begin position="143"/>
        <end position="167"/>
    </location>
</feature>
<feature type="transmembrane region" description="Helical" evidence="17">
    <location>
        <begin position="72"/>
        <end position="90"/>
    </location>
</feature>
<keyword evidence="11 17" id="KW-1133">Transmembrane helix</keyword>
<evidence type="ECO:0000256" key="10">
    <source>
        <dbReference type="ARBA" id="ARBA00022982"/>
    </source>
</evidence>
<comment type="similarity">
    <text evidence="3 17">Belongs to the complex I subunit 4 family.</text>
</comment>
<keyword evidence="15 17" id="KW-0472">Membrane</keyword>
<comment type="catalytic activity">
    <reaction evidence="16 17">
        <text>a ubiquinone + NADH + 5 H(+)(in) = a ubiquinol + NAD(+) + 4 H(+)(out)</text>
        <dbReference type="Rhea" id="RHEA:29091"/>
        <dbReference type="Rhea" id="RHEA-COMP:9565"/>
        <dbReference type="Rhea" id="RHEA-COMP:9566"/>
        <dbReference type="ChEBI" id="CHEBI:15378"/>
        <dbReference type="ChEBI" id="CHEBI:16389"/>
        <dbReference type="ChEBI" id="CHEBI:17976"/>
        <dbReference type="ChEBI" id="CHEBI:57540"/>
        <dbReference type="ChEBI" id="CHEBI:57945"/>
        <dbReference type="EC" id="7.1.1.2"/>
    </reaction>
</comment>
<evidence type="ECO:0000256" key="6">
    <source>
        <dbReference type="ARBA" id="ARBA00022448"/>
    </source>
</evidence>
<geneLocation type="mitochondrion" evidence="19"/>
<dbReference type="InterPro" id="IPR003918">
    <property type="entry name" value="NADH_UbQ_OxRdtase"/>
</dbReference>
<comment type="function">
    <text evidence="17">Core subunit of the mitochondrial membrane respiratory chain NADH dehydrogenase (Complex I) which catalyzes electron transfer from NADH through the respiratory chain, using ubiquinone as an electron acceptor. Essential for the catalytic activity and assembly of complex I.</text>
</comment>
<dbReference type="PANTHER" id="PTHR43507:SF20">
    <property type="entry name" value="NADH-UBIQUINONE OXIDOREDUCTASE CHAIN 4"/>
    <property type="match status" value="1"/>
</dbReference>
<evidence type="ECO:0000256" key="4">
    <source>
        <dbReference type="ARBA" id="ARBA00012944"/>
    </source>
</evidence>
<evidence type="ECO:0000256" key="5">
    <source>
        <dbReference type="ARBA" id="ARBA00021006"/>
    </source>
</evidence>
<evidence type="ECO:0000256" key="3">
    <source>
        <dbReference type="ARBA" id="ARBA00009025"/>
    </source>
</evidence>
<keyword evidence="10 17" id="KW-0249">Electron transport</keyword>
<keyword evidence="6 17" id="KW-0813">Transport</keyword>
<organism evidence="19">
    <name type="scientific">Liposcelis entomophila</name>
    <dbReference type="NCBI Taxonomy" id="550478"/>
    <lineage>
        <taxon>Eukaryota</taxon>
        <taxon>Metazoa</taxon>
        <taxon>Ecdysozoa</taxon>
        <taxon>Arthropoda</taxon>
        <taxon>Hexapoda</taxon>
        <taxon>Insecta</taxon>
        <taxon>Pterygota</taxon>
        <taxon>Neoptera</taxon>
        <taxon>Paraneoptera</taxon>
        <taxon>Psocodea</taxon>
        <taxon>Troctomorpha</taxon>
        <taxon>Liposcelidetae</taxon>
        <taxon>Liposcelididae</taxon>
        <taxon>Liposcelis</taxon>
    </lineage>
</organism>
<name>A0A096X709_9NEOP</name>
<protein>
    <recommendedName>
        <fullName evidence="5 17">NADH-ubiquinone oxidoreductase chain 4</fullName>
        <ecNumber evidence="4 17">7.1.1.2</ecNumber>
    </recommendedName>
</protein>
<dbReference type="RefSeq" id="YP_009104526.1">
    <property type="nucleotide sequence ID" value="NC_025503.1"/>
</dbReference>
<feature type="transmembrane region" description="Helical" evidence="17">
    <location>
        <begin position="26"/>
        <end position="42"/>
    </location>
</feature>
<evidence type="ECO:0000256" key="11">
    <source>
        <dbReference type="ARBA" id="ARBA00022989"/>
    </source>
</evidence>
<keyword evidence="9" id="KW-1278">Translocase</keyword>
<keyword evidence="14 17" id="KW-0496">Mitochondrion</keyword>
<evidence type="ECO:0000256" key="7">
    <source>
        <dbReference type="ARBA" id="ARBA00022660"/>
    </source>
</evidence>
<dbReference type="GO" id="GO:0008137">
    <property type="term" value="F:NADH dehydrogenase (ubiquinone) activity"/>
    <property type="evidence" value="ECO:0007669"/>
    <property type="project" value="UniProtKB-UniRule"/>
</dbReference>
<proteinExistence type="inferred from homology"/>
<evidence type="ECO:0000256" key="1">
    <source>
        <dbReference type="ARBA" id="ARBA00003257"/>
    </source>
</evidence>
<dbReference type="GO" id="GO:0048039">
    <property type="term" value="F:ubiquinone binding"/>
    <property type="evidence" value="ECO:0007669"/>
    <property type="project" value="TreeGrafter"/>
</dbReference>
<evidence type="ECO:0000313" key="19">
    <source>
        <dbReference type="EMBL" id="AHA47080.1"/>
    </source>
</evidence>
<dbReference type="EMBL" id="KF649223">
    <property type="protein sequence ID" value="AHA47080.1"/>
    <property type="molecule type" value="Genomic_DNA"/>
</dbReference>
<dbReference type="PRINTS" id="PR01437">
    <property type="entry name" value="NUOXDRDTASE4"/>
</dbReference>
<feature type="transmembrane region" description="Helical" evidence="17">
    <location>
        <begin position="263"/>
        <end position="284"/>
    </location>
</feature>
<keyword evidence="13 17" id="KW-0830">Ubiquinone</keyword>
<dbReference type="GO" id="GO:0003954">
    <property type="term" value="F:NADH dehydrogenase activity"/>
    <property type="evidence" value="ECO:0007669"/>
    <property type="project" value="TreeGrafter"/>
</dbReference>
<feature type="transmembrane region" description="Helical" evidence="17">
    <location>
        <begin position="337"/>
        <end position="361"/>
    </location>
</feature>
<feature type="transmembrane region" description="Helical" evidence="17">
    <location>
        <begin position="235"/>
        <end position="257"/>
    </location>
</feature>
<feature type="transmembrane region" description="Helical" evidence="17">
    <location>
        <begin position="102"/>
        <end position="123"/>
    </location>
</feature>
<dbReference type="GO" id="GO:0015990">
    <property type="term" value="P:electron transport coupled proton transport"/>
    <property type="evidence" value="ECO:0007669"/>
    <property type="project" value="TreeGrafter"/>
</dbReference>
<feature type="transmembrane region" description="Helical" evidence="17">
    <location>
        <begin position="296"/>
        <end position="317"/>
    </location>
</feature>
<dbReference type="InterPro" id="IPR001750">
    <property type="entry name" value="ND/Mrp_TM"/>
</dbReference>
<evidence type="ECO:0000256" key="17">
    <source>
        <dbReference type="RuleBase" id="RU003297"/>
    </source>
</evidence>
<comment type="function">
    <text evidence="1">Core subunit of the mitochondrial membrane respiratory chain NADH dehydrogenase (Complex I) that is believed to belong to the minimal assembly required for catalysis. Complex I functions in the transfer of electrons from NADH to the respiratory chain. The immediate electron acceptor for the enzyme is believed to be ubiquinone.</text>
</comment>
<evidence type="ECO:0000256" key="14">
    <source>
        <dbReference type="ARBA" id="ARBA00023128"/>
    </source>
</evidence>
<keyword evidence="12 17" id="KW-0520">NAD</keyword>
<gene>
    <name evidence="19" type="primary">ND4</name>
</gene>